<feature type="compositionally biased region" description="Polar residues" evidence="1">
    <location>
        <begin position="14"/>
        <end position="25"/>
    </location>
</feature>
<gene>
    <name evidence="2" type="ORF">COEREDRAFT_83624</name>
</gene>
<dbReference type="Proteomes" id="UP000242474">
    <property type="component" value="Unassembled WGS sequence"/>
</dbReference>
<keyword evidence="3" id="KW-1185">Reference proteome</keyword>
<protein>
    <submittedName>
        <fullName evidence="2">Uncharacterized protein</fullName>
    </submittedName>
</protein>
<feature type="compositionally biased region" description="Low complexity" evidence="1">
    <location>
        <begin position="1"/>
        <end position="13"/>
    </location>
</feature>
<organism evidence="2 3">
    <name type="scientific">Coemansia reversa (strain ATCC 12441 / NRRL 1564)</name>
    <dbReference type="NCBI Taxonomy" id="763665"/>
    <lineage>
        <taxon>Eukaryota</taxon>
        <taxon>Fungi</taxon>
        <taxon>Fungi incertae sedis</taxon>
        <taxon>Zoopagomycota</taxon>
        <taxon>Kickxellomycotina</taxon>
        <taxon>Kickxellomycetes</taxon>
        <taxon>Kickxellales</taxon>
        <taxon>Kickxellaceae</taxon>
        <taxon>Coemansia</taxon>
    </lineage>
</organism>
<reference evidence="2 3" key="1">
    <citation type="journal article" date="2015" name="Genome Biol. Evol.">
        <title>Phylogenomic analyses indicate that early fungi evolved digesting cell walls of algal ancestors of land plants.</title>
        <authorList>
            <person name="Chang Y."/>
            <person name="Wang S."/>
            <person name="Sekimoto S."/>
            <person name="Aerts A.L."/>
            <person name="Choi C."/>
            <person name="Clum A."/>
            <person name="LaButti K.M."/>
            <person name="Lindquist E.A."/>
            <person name="Yee Ngan C."/>
            <person name="Ohm R.A."/>
            <person name="Salamov A.A."/>
            <person name="Grigoriev I.V."/>
            <person name="Spatafora J.W."/>
            <person name="Berbee M.L."/>
        </authorList>
    </citation>
    <scope>NUCLEOTIDE SEQUENCE [LARGE SCALE GENOMIC DNA]</scope>
    <source>
        <strain evidence="2 3">NRRL 1564</strain>
    </source>
</reference>
<proteinExistence type="predicted"/>
<evidence type="ECO:0000256" key="1">
    <source>
        <dbReference type="SAM" id="MobiDB-lite"/>
    </source>
</evidence>
<evidence type="ECO:0000313" key="2">
    <source>
        <dbReference type="EMBL" id="PIA13205.1"/>
    </source>
</evidence>
<feature type="compositionally biased region" description="Basic residues" evidence="1">
    <location>
        <begin position="27"/>
        <end position="54"/>
    </location>
</feature>
<sequence>MSSSARSTSTPTSGFGSASMETVNSGVKRKCNCRSARRGRVHATPFKRAKHAAH</sequence>
<evidence type="ECO:0000313" key="3">
    <source>
        <dbReference type="Proteomes" id="UP000242474"/>
    </source>
</evidence>
<name>A0A2G5B2I3_COERN</name>
<dbReference type="AlphaFoldDB" id="A0A2G5B2I3"/>
<accession>A0A2G5B2I3</accession>
<feature type="region of interest" description="Disordered" evidence="1">
    <location>
        <begin position="1"/>
        <end position="54"/>
    </location>
</feature>
<dbReference type="EMBL" id="KZ303543">
    <property type="protein sequence ID" value="PIA13205.1"/>
    <property type="molecule type" value="Genomic_DNA"/>
</dbReference>